<comment type="similarity">
    <text evidence="10">In the C-terminal section; belongs to the DAO family.</text>
</comment>
<dbReference type="InterPro" id="IPR047785">
    <property type="entry name" value="tRNA_MNMC2"/>
</dbReference>
<organism evidence="13 14">
    <name type="scientific">Hyphococcus aureus</name>
    <dbReference type="NCBI Taxonomy" id="2666033"/>
    <lineage>
        <taxon>Bacteria</taxon>
        <taxon>Pseudomonadati</taxon>
        <taxon>Pseudomonadota</taxon>
        <taxon>Alphaproteobacteria</taxon>
        <taxon>Parvularculales</taxon>
        <taxon>Parvularculaceae</taxon>
        <taxon>Hyphococcus</taxon>
    </lineage>
</organism>
<proteinExistence type="inferred from homology"/>
<dbReference type="PANTHER" id="PTHR13847:SF283">
    <property type="entry name" value="TRNA 5-METHYLAMINOMETHYL-2-THIOURIDINE BIOSYNTHESIS BIFUNCTIONAL PROTEIN MNMC"/>
    <property type="match status" value="1"/>
</dbReference>
<keyword evidence="3 10" id="KW-0285">Flavoprotein</keyword>
<comment type="subcellular location">
    <subcellularLocation>
        <location evidence="10">Cytoplasm</location>
    </subcellularLocation>
</comment>
<feature type="region of interest" description="FAD-dependent cmnm(5)s(2)U34 oxidoreductase" evidence="10">
    <location>
        <begin position="267"/>
        <end position="634"/>
    </location>
</feature>
<comment type="similarity">
    <text evidence="10">In the N-terminal section; belongs to the methyltransferase superfamily. tRNA (mnm(5)s(2)U34)-methyltransferase family.</text>
</comment>
<dbReference type="NCBIfam" id="NF002481">
    <property type="entry name" value="PRK01747.1-2"/>
    <property type="match status" value="1"/>
</dbReference>
<keyword evidence="7 10" id="KW-0274">FAD</keyword>
<comment type="catalytic activity">
    <reaction evidence="10">
        <text>5-aminomethyl-2-thiouridine(34) in tRNA + S-adenosyl-L-methionine = 5-methylaminomethyl-2-thiouridine(34) in tRNA + S-adenosyl-L-homocysteine + H(+)</text>
        <dbReference type="Rhea" id="RHEA:19569"/>
        <dbReference type="Rhea" id="RHEA-COMP:10195"/>
        <dbReference type="Rhea" id="RHEA-COMP:10197"/>
        <dbReference type="ChEBI" id="CHEBI:15378"/>
        <dbReference type="ChEBI" id="CHEBI:57856"/>
        <dbReference type="ChEBI" id="CHEBI:59789"/>
        <dbReference type="ChEBI" id="CHEBI:74454"/>
        <dbReference type="ChEBI" id="CHEBI:74455"/>
        <dbReference type="EC" id="2.1.1.61"/>
    </reaction>
</comment>
<dbReference type="Proteomes" id="UP001596116">
    <property type="component" value="Unassembled WGS sequence"/>
</dbReference>
<protein>
    <recommendedName>
        <fullName evidence="10">tRNA 5-methylaminomethyl-2-thiouridine biosynthesis bifunctional protein MnmC</fullName>
        <shortName evidence="10">tRNA mnm(5)s(2)U biosynthesis bifunctional protein</shortName>
    </recommendedName>
    <domain>
        <recommendedName>
            <fullName evidence="10">tRNA (mnm(5)s(2)U34)-methyltransferase</fullName>
            <ecNumber evidence="10">2.1.1.61</ecNumber>
        </recommendedName>
    </domain>
    <domain>
        <recommendedName>
            <fullName evidence="10">FAD-dependent cmnm(5)s(2)U34 oxidoreductase</fullName>
            <ecNumber evidence="10">1.5.-.-</ecNumber>
        </recommendedName>
    </domain>
</protein>
<keyword evidence="14" id="KW-1185">Reference proteome</keyword>
<evidence type="ECO:0000256" key="6">
    <source>
        <dbReference type="ARBA" id="ARBA00022694"/>
    </source>
</evidence>
<dbReference type="InterPro" id="IPR008471">
    <property type="entry name" value="MnmC-like_methylTransf"/>
</dbReference>
<dbReference type="EC" id="1.5.-.-" evidence="10"/>
<comment type="cofactor">
    <cofactor evidence="10">
        <name>FAD</name>
        <dbReference type="ChEBI" id="CHEBI:57692"/>
    </cofactor>
</comment>
<evidence type="ECO:0000259" key="11">
    <source>
        <dbReference type="Pfam" id="PF01266"/>
    </source>
</evidence>
<accession>A0ABW1KSA3</accession>
<dbReference type="Gene3D" id="3.40.50.150">
    <property type="entry name" value="Vaccinia Virus protein VP39"/>
    <property type="match status" value="1"/>
</dbReference>
<evidence type="ECO:0000256" key="5">
    <source>
        <dbReference type="ARBA" id="ARBA00022691"/>
    </source>
</evidence>
<gene>
    <name evidence="10 13" type="primary">mnmC</name>
    <name evidence="13" type="ORF">ACFMB1_01840</name>
</gene>
<dbReference type="Gene3D" id="3.50.50.60">
    <property type="entry name" value="FAD/NAD(P)-binding domain"/>
    <property type="match status" value="1"/>
</dbReference>
<dbReference type="RefSeq" id="WP_379880421.1">
    <property type="nucleotide sequence ID" value="NZ_JBHPON010000001.1"/>
</dbReference>
<dbReference type="NCBIfam" id="NF033855">
    <property type="entry name" value="tRNA_MNMC2"/>
    <property type="match status" value="1"/>
</dbReference>
<evidence type="ECO:0000256" key="2">
    <source>
        <dbReference type="ARBA" id="ARBA00022603"/>
    </source>
</evidence>
<keyword evidence="5 10" id="KW-0949">S-adenosyl-L-methionine</keyword>
<keyword evidence="6 10" id="KW-0819">tRNA processing</keyword>
<evidence type="ECO:0000256" key="9">
    <source>
        <dbReference type="ARBA" id="ARBA00023268"/>
    </source>
</evidence>
<feature type="region of interest" description="tRNA (mnm(5)s(2)U34)-methyltransferase" evidence="10">
    <location>
        <begin position="1"/>
        <end position="240"/>
    </location>
</feature>
<dbReference type="EC" id="2.1.1.61" evidence="10"/>
<keyword evidence="2 10" id="KW-0489">Methyltransferase</keyword>
<evidence type="ECO:0000313" key="13">
    <source>
        <dbReference type="EMBL" id="MFC6034264.1"/>
    </source>
</evidence>
<dbReference type="InterPro" id="IPR006076">
    <property type="entry name" value="FAD-dep_OxRdtase"/>
</dbReference>
<evidence type="ECO:0000256" key="7">
    <source>
        <dbReference type="ARBA" id="ARBA00022827"/>
    </source>
</evidence>
<dbReference type="InterPro" id="IPR017610">
    <property type="entry name" value="tRNA_S-uridine_synth_MnmC_C"/>
</dbReference>
<name>A0ABW1KSA3_9PROT</name>
<dbReference type="HAMAP" id="MF_01102">
    <property type="entry name" value="MnmC"/>
    <property type="match status" value="1"/>
</dbReference>
<dbReference type="Gene3D" id="3.30.9.10">
    <property type="entry name" value="D-Amino Acid Oxidase, subunit A, domain 2"/>
    <property type="match status" value="1"/>
</dbReference>
<dbReference type="SUPFAM" id="SSF51905">
    <property type="entry name" value="FAD/NAD(P)-binding domain"/>
    <property type="match status" value="1"/>
</dbReference>
<keyword evidence="1 10" id="KW-0963">Cytoplasm</keyword>
<dbReference type="NCBIfam" id="TIGR03197">
    <property type="entry name" value="MnmC_Cterm"/>
    <property type="match status" value="1"/>
</dbReference>
<dbReference type="InterPro" id="IPR029063">
    <property type="entry name" value="SAM-dependent_MTases_sf"/>
</dbReference>
<comment type="function">
    <text evidence="10">Catalyzes the last two steps in the biosynthesis of 5-methylaminomethyl-2-thiouridine (mnm(5)s(2)U) at the wobble position (U34) in tRNA. Catalyzes the FAD-dependent demodification of cmnm(5)s(2)U34 to nm(5)s(2)U34, followed by the transfer of a methyl group from S-adenosyl-L-methionine to nm(5)s(2)U34, to form mnm(5)s(2)U34.</text>
</comment>
<keyword evidence="8 10" id="KW-0560">Oxidoreductase</keyword>
<dbReference type="EMBL" id="JBHPON010000001">
    <property type="protein sequence ID" value="MFC6034264.1"/>
    <property type="molecule type" value="Genomic_DNA"/>
</dbReference>
<evidence type="ECO:0000256" key="3">
    <source>
        <dbReference type="ARBA" id="ARBA00022630"/>
    </source>
</evidence>
<evidence type="ECO:0000259" key="12">
    <source>
        <dbReference type="Pfam" id="PF05430"/>
    </source>
</evidence>
<keyword evidence="9 10" id="KW-0511">Multifunctional enzyme</keyword>
<feature type="domain" description="MnmC-like methyltransferase" evidence="12">
    <location>
        <begin position="122"/>
        <end position="238"/>
    </location>
</feature>
<dbReference type="PANTHER" id="PTHR13847">
    <property type="entry name" value="SARCOSINE DEHYDROGENASE-RELATED"/>
    <property type="match status" value="1"/>
</dbReference>
<dbReference type="InterPro" id="IPR036188">
    <property type="entry name" value="FAD/NAD-bd_sf"/>
</dbReference>
<evidence type="ECO:0000256" key="4">
    <source>
        <dbReference type="ARBA" id="ARBA00022679"/>
    </source>
</evidence>
<comment type="caution">
    <text evidence="13">The sequence shown here is derived from an EMBL/GenBank/DDBJ whole genome shotgun (WGS) entry which is preliminary data.</text>
</comment>
<keyword evidence="4 10" id="KW-0808">Transferase</keyword>
<evidence type="ECO:0000256" key="1">
    <source>
        <dbReference type="ARBA" id="ARBA00022490"/>
    </source>
</evidence>
<reference evidence="13 14" key="1">
    <citation type="submission" date="2024-09" db="EMBL/GenBank/DDBJ databases">
        <authorList>
            <person name="Zhang Z.-H."/>
        </authorList>
    </citation>
    <scope>NUCLEOTIDE SEQUENCE [LARGE SCALE GENOMIC DNA]</scope>
    <source>
        <strain evidence="13 14">HHTR114</strain>
    </source>
</reference>
<evidence type="ECO:0000256" key="8">
    <source>
        <dbReference type="ARBA" id="ARBA00023002"/>
    </source>
</evidence>
<dbReference type="Pfam" id="PF01266">
    <property type="entry name" value="DAO"/>
    <property type="match status" value="1"/>
</dbReference>
<feature type="domain" description="FAD dependent oxidoreductase" evidence="11">
    <location>
        <begin position="263"/>
        <end position="603"/>
    </location>
</feature>
<evidence type="ECO:0000313" key="14">
    <source>
        <dbReference type="Proteomes" id="UP001596116"/>
    </source>
</evidence>
<evidence type="ECO:0000256" key="10">
    <source>
        <dbReference type="HAMAP-Rule" id="MF_01102"/>
    </source>
</evidence>
<dbReference type="Pfam" id="PF05430">
    <property type="entry name" value="Methyltransf_30"/>
    <property type="match status" value="1"/>
</dbReference>
<sequence>MSGGKQINEADIEWGAPDSDGAPSFVVPRSTQFDDVYFSGDGLAETQHVFLAGNNLPARFNTRRFHIGELGFGTGLNFLAVWDAWNRAEKPGGARLNFLSFEAYPLSAAQMARAHEAWPALASLAARLRAALPPPQQGFHVLDFGDISLTLYYGDAFEGLLCVEGGVDAWFLDGFTPAKNPGLWSPDIFNEMARLSAPGATFATFTVSGGVRRALEAAGFQWEKRAGFGRKRQMLAGRIETPPHTTHREPWLPAATPLHPGARIAVIGAGIAGASLAHAMRRSGFHPSVYEASAPASGASGNPAGLIMPRLDVGDTPAGSFHANAYLHVLQLLSVLGGDVFRPCGVLHHAASDRDRERQIKLLAQGALPEGFMEERREGLFFPQAGVVDPPAFVKALLSDTELVSGRVERLQQATSGWRVFTGKSETEFDAVIIANGLDALRFAEARTLPLAGSAGQIDWFPDAPAPDHAHAFGPYAAPCPRGGAIIGATYAPISIGAEARFTNEATQSNIAAVARALPEVAATLDANQSHPRASVRCTTPDRLPLCGPLPDWGFYGGAYDGLRTGKKRDYPSGETRPGLFVLTGLGSRGLVTAPYAAALLAAELAGAPSDATIMQALHPARFFIRDLKRAGAR</sequence>
<dbReference type="InterPro" id="IPR023032">
    <property type="entry name" value="tRNA_MAMT_biosynth_bifunc_MnmC"/>
</dbReference>